<dbReference type="Pfam" id="PF00975">
    <property type="entry name" value="Thioesterase"/>
    <property type="match status" value="1"/>
</dbReference>
<organism evidence="2 3">
    <name type="scientific">Oculimacula yallundae</name>
    <dbReference type="NCBI Taxonomy" id="86028"/>
    <lineage>
        <taxon>Eukaryota</taxon>
        <taxon>Fungi</taxon>
        <taxon>Dikarya</taxon>
        <taxon>Ascomycota</taxon>
        <taxon>Pezizomycotina</taxon>
        <taxon>Leotiomycetes</taxon>
        <taxon>Helotiales</taxon>
        <taxon>Ploettnerulaceae</taxon>
        <taxon>Oculimacula</taxon>
    </lineage>
</organism>
<dbReference type="EMBL" id="JAZHXI010000022">
    <property type="protein sequence ID" value="KAL2060494.1"/>
    <property type="molecule type" value="Genomic_DNA"/>
</dbReference>
<comment type="caution">
    <text evidence="2">The sequence shown here is derived from an EMBL/GenBank/DDBJ whole genome shotgun (WGS) entry which is preliminary data.</text>
</comment>
<dbReference type="SUPFAM" id="SSF47336">
    <property type="entry name" value="ACP-like"/>
    <property type="match status" value="1"/>
</dbReference>
<sequence length="362" mass="40787">MLSIKHSSASQFAIAVDTTESFKSSNAPLLETKWQEDIYNVLQDIVPDLRSYVGSNDPLADLLPAGRLDSVLMVRFKQALEDKLQLKFSIPITLLFKVNTVADIEQELLKLSIATNPGLVTTFSNGGSKTPLFLFPPGGGESFAWLELIRYLPDRPVTFQSEMLALHPQGPYALLGLCFGGTLAFEVAKRFEARGEQVSFLGGIDNAPSIAHMRFEALRYFIVDILASRRMLSREEQAEMKSKLKDTHEDQFPQILMSKYRSRLSTVGITVDRMTTWQKVFYGVASITEHYEPTGKVSNYHSFYAAPRPEWGIPEGRWAVLTGSWAEFSRESYHKRVDGDHYTVLTKANIEVFKKALFEGLK</sequence>
<name>A0ABR4BS62_9HELO</name>
<accession>A0ABR4BS62</accession>
<dbReference type="Gene3D" id="3.40.50.1820">
    <property type="entry name" value="alpha/beta hydrolase"/>
    <property type="match status" value="1"/>
</dbReference>
<evidence type="ECO:0000313" key="2">
    <source>
        <dbReference type="EMBL" id="KAL2060494.1"/>
    </source>
</evidence>
<gene>
    <name evidence="2" type="ORF">VTL71DRAFT_9525</name>
</gene>
<feature type="domain" description="Thioesterase" evidence="1">
    <location>
        <begin position="162"/>
        <end position="346"/>
    </location>
</feature>
<evidence type="ECO:0000313" key="3">
    <source>
        <dbReference type="Proteomes" id="UP001595075"/>
    </source>
</evidence>
<dbReference type="Proteomes" id="UP001595075">
    <property type="component" value="Unassembled WGS sequence"/>
</dbReference>
<reference evidence="2 3" key="1">
    <citation type="journal article" date="2024" name="Commun. Biol.">
        <title>Comparative genomic analysis of thermophilic fungi reveals convergent evolutionary adaptations and gene losses.</title>
        <authorList>
            <person name="Steindorff A.S."/>
            <person name="Aguilar-Pontes M.V."/>
            <person name="Robinson A.J."/>
            <person name="Andreopoulos B."/>
            <person name="LaButti K."/>
            <person name="Kuo A."/>
            <person name="Mondo S."/>
            <person name="Riley R."/>
            <person name="Otillar R."/>
            <person name="Haridas S."/>
            <person name="Lipzen A."/>
            <person name="Grimwood J."/>
            <person name="Schmutz J."/>
            <person name="Clum A."/>
            <person name="Reid I.D."/>
            <person name="Moisan M.C."/>
            <person name="Butler G."/>
            <person name="Nguyen T.T.M."/>
            <person name="Dewar K."/>
            <person name="Conant G."/>
            <person name="Drula E."/>
            <person name="Henrissat B."/>
            <person name="Hansel C."/>
            <person name="Singer S."/>
            <person name="Hutchinson M.I."/>
            <person name="de Vries R.P."/>
            <person name="Natvig D.O."/>
            <person name="Powell A.J."/>
            <person name="Tsang A."/>
            <person name="Grigoriev I.V."/>
        </authorList>
    </citation>
    <scope>NUCLEOTIDE SEQUENCE [LARGE SCALE GENOMIC DNA]</scope>
    <source>
        <strain evidence="2 3">CBS 494.80</strain>
    </source>
</reference>
<keyword evidence="3" id="KW-1185">Reference proteome</keyword>
<dbReference type="SUPFAM" id="SSF53474">
    <property type="entry name" value="alpha/beta-Hydrolases"/>
    <property type="match status" value="1"/>
</dbReference>
<dbReference type="InterPro" id="IPR001031">
    <property type="entry name" value="Thioesterase"/>
</dbReference>
<proteinExistence type="predicted"/>
<protein>
    <recommendedName>
        <fullName evidence="1">Thioesterase domain-containing protein</fullName>
    </recommendedName>
</protein>
<dbReference type="InterPro" id="IPR036736">
    <property type="entry name" value="ACP-like_sf"/>
</dbReference>
<dbReference type="InterPro" id="IPR029058">
    <property type="entry name" value="AB_hydrolase_fold"/>
</dbReference>
<evidence type="ECO:0000259" key="1">
    <source>
        <dbReference type="Pfam" id="PF00975"/>
    </source>
</evidence>